<keyword evidence="3" id="KW-1185">Reference proteome</keyword>
<feature type="region of interest" description="Disordered" evidence="1">
    <location>
        <begin position="1"/>
        <end position="39"/>
    </location>
</feature>
<evidence type="ECO:0000313" key="2">
    <source>
        <dbReference type="EMBL" id="GFS10917.1"/>
    </source>
</evidence>
<evidence type="ECO:0000313" key="3">
    <source>
        <dbReference type="Proteomes" id="UP000762676"/>
    </source>
</evidence>
<name>A0AAV4IQC4_9GAST</name>
<evidence type="ECO:0008006" key="4">
    <source>
        <dbReference type="Google" id="ProtNLM"/>
    </source>
</evidence>
<proteinExistence type="predicted"/>
<reference evidence="2 3" key="1">
    <citation type="journal article" date="2021" name="Elife">
        <title>Chloroplast acquisition without the gene transfer in kleptoplastic sea slugs, Plakobranchus ocellatus.</title>
        <authorList>
            <person name="Maeda T."/>
            <person name="Takahashi S."/>
            <person name="Yoshida T."/>
            <person name="Shimamura S."/>
            <person name="Takaki Y."/>
            <person name="Nagai Y."/>
            <person name="Toyoda A."/>
            <person name="Suzuki Y."/>
            <person name="Arimoto A."/>
            <person name="Ishii H."/>
            <person name="Satoh N."/>
            <person name="Nishiyama T."/>
            <person name="Hasebe M."/>
            <person name="Maruyama T."/>
            <person name="Minagawa J."/>
            <person name="Obokata J."/>
            <person name="Shigenobu S."/>
        </authorList>
    </citation>
    <scope>NUCLEOTIDE SEQUENCE [LARGE SCALE GENOMIC DNA]</scope>
</reference>
<sequence>MTKHSGPVRPSRGSSEHNMTKHSGPVRPSRGSLGYSMTKNRDSPINHLYALFNSFPTPNPVPYLPFFTHSSGAHLYPFPYHPSLILEAATVTVVI</sequence>
<dbReference type="AlphaFoldDB" id="A0AAV4IQC4"/>
<accession>A0AAV4IQC4</accession>
<gene>
    <name evidence="2" type="ORF">ElyMa_001334800</name>
</gene>
<protein>
    <recommendedName>
        <fullName evidence="4">CTNNB1 binding N-teminal domain-containing protein</fullName>
    </recommendedName>
</protein>
<evidence type="ECO:0000256" key="1">
    <source>
        <dbReference type="SAM" id="MobiDB-lite"/>
    </source>
</evidence>
<comment type="caution">
    <text evidence="2">The sequence shown here is derived from an EMBL/GenBank/DDBJ whole genome shotgun (WGS) entry which is preliminary data.</text>
</comment>
<dbReference type="Proteomes" id="UP000762676">
    <property type="component" value="Unassembled WGS sequence"/>
</dbReference>
<dbReference type="EMBL" id="BMAT01002645">
    <property type="protein sequence ID" value="GFS10917.1"/>
    <property type="molecule type" value="Genomic_DNA"/>
</dbReference>
<organism evidence="2 3">
    <name type="scientific">Elysia marginata</name>
    <dbReference type="NCBI Taxonomy" id="1093978"/>
    <lineage>
        <taxon>Eukaryota</taxon>
        <taxon>Metazoa</taxon>
        <taxon>Spiralia</taxon>
        <taxon>Lophotrochozoa</taxon>
        <taxon>Mollusca</taxon>
        <taxon>Gastropoda</taxon>
        <taxon>Heterobranchia</taxon>
        <taxon>Euthyneura</taxon>
        <taxon>Panpulmonata</taxon>
        <taxon>Sacoglossa</taxon>
        <taxon>Placobranchoidea</taxon>
        <taxon>Plakobranchidae</taxon>
        <taxon>Elysia</taxon>
    </lineage>
</organism>